<reference evidence="2 3" key="1">
    <citation type="submission" date="2024-09" db="EMBL/GenBank/DDBJ databases">
        <title>Rethinking Asexuality: The Enigmatic Case of Functional Sexual Genes in Lepraria (Stereocaulaceae).</title>
        <authorList>
            <person name="Doellman M."/>
            <person name="Sun Y."/>
            <person name="Barcenas-Pena A."/>
            <person name="Lumbsch H.T."/>
            <person name="Grewe F."/>
        </authorList>
    </citation>
    <scope>NUCLEOTIDE SEQUENCE [LARGE SCALE GENOMIC DNA]</scope>
    <source>
        <strain evidence="2 3">Mercado 3170</strain>
    </source>
</reference>
<dbReference type="Proteomes" id="UP001590950">
    <property type="component" value="Unassembled WGS sequence"/>
</dbReference>
<accession>A0ABR4A4B6</accession>
<organism evidence="2 3">
    <name type="scientific">Stereocaulon virgatum</name>
    <dbReference type="NCBI Taxonomy" id="373712"/>
    <lineage>
        <taxon>Eukaryota</taxon>
        <taxon>Fungi</taxon>
        <taxon>Dikarya</taxon>
        <taxon>Ascomycota</taxon>
        <taxon>Pezizomycotina</taxon>
        <taxon>Lecanoromycetes</taxon>
        <taxon>OSLEUM clade</taxon>
        <taxon>Lecanoromycetidae</taxon>
        <taxon>Lecanorales</taxon>
        <taxon>Lecanorineae</taxon>
        <taxon>Stereocaulaceae</taxon>
        <taxon>Stereocaulon</taxon>
    </lineage>
</organism>
<name>A0ABR4A4B6_9LECA</name>
<sequence length="90" mass="10354">MPPTDTDNPFISVSGIPRLTSGIPFDTLLEAYYKNHSAQIQNRYETHRETRNEKQKDKILAPDFSGFSIDPILEQLSRPDEYPGYVDPRN</sequence>
<evidence type="ECO:0000256" key="1">
    <source>
        <dbReference type="SAM" id="MobiDB-lite"/>
    </source>
</evidence>
<proteinExistence type="predicted"/>
<feature type="compositionally biased region" description="Basic and acidic residues" evidence="1">
    <location>
        <begin position="44"/>
        <end position="60"/>
    </location>
</feature>
<protein>
    <submittedName>
        <fullName evidence="2">Uncharacterized protein</fullName>
    </submittedName>
</protein>
<feature type="region of interest" description="Disordered" evidence="1">
    <location>
        <begin position="43"/>
        <end position="63"/>
    </location>
</feature>
<keyword evidence="3" id="KW-1185">Reference proteome</keyword>
<evidence type="ECO:0000313" key="3">
    <source>
        <dbReference type="Proteomes" id="UP001590950"/>
    </source>
</evidence>
<gene>
    <name evidence="2" type="ORF">N7G274_007630</name>
</gene>
<dbReference type="EMBL" id="JBEFKJ010000024">
    <property type="protein sequence ID" value="KAL2039771.1"/>
    <property type="molecule type" value="Genomic_DNA"/>
</dbReference>
<comment type="caution">
    <text evidence="2">The sequence shown here is derived from an EMBL/GenBank/DDBJ whole genome shotgun (WGS) entry which is preliminary data.</text>
</comment>
<evidence type="ECO:0000313" key="2">
    <source>
        <dbReference type="EMBL" id="KAL2039771.1"/>
    </source>
</evidence>